<comment type="caution">
    <text evidence="1">The sequence shown here is derived from an EMBL/GenBank/DDBJ whole genome shotgun (WGS) entry which is preliminary data.</text>
</comment>
<evidence type="ECO:0000313" key="2">
    <source>
        <dbReference type="Proteomes" id="UP000584706"/>
    </source>
</evidence>
<dbReference type="EMBL" id="JACHIQ010000003">
    <property type="protein sequence ID" value="MBB6067994.1"/>
    <property type="molecule type" value="Genomic_DNA"/>
</dbReference>
<sequence>MQAVTKMCSNDDYLEKNHLKLIIKGLETGFIAMREFRETLEKPNDEDIIYRKLCVDIVDDNQIIFNEFQKIHVSELNYEESDVLLNGYLKLDRFIAGYIIKEDQILDEIKKGNFVGYLKEVEKYYVLYCKEF</sequence>
<proteinExistence type="predicted"/>
<name>A0A7J9S214_METMI</name>
<accession>A0A7J9S214</accession>
<dbReference type="RefSeq" id="WP_183547118.1">
    <property type="nucleotide sequence ID" value="NZ_JACHIQ010000003.1"/>
</dbReference>
<gene>
    <name evidence="1" type="ORF">HNP97_001507</name>
</gene>
<dbReference type="AlphaFoldDB" id="A0A7J9S214"/>
<dbReference type="Proteomes" id="UP000584706">
    <property type="component" value="Unassembled WGS sequence"/>
</dbReference>
<evidence type="ECO:0000313" key="1">
    <source>
        <dbReference type="EMBL" id="MBB6067994.1"/>
    </source>
</evidence>
<protein>
    <submittedName>
        <fullName evidence="1">Uncharacterized protein</fullName>
    </submittedName>
</protein>
<reference evidence="1 2" key="1">
    <citation type="submission" date="2020-08" db="EMBL/GenBank/DDBJ databases">
        <title>Genomic Encyclopedia of Type Strains, Phase IV (KMG-V): Genome sequencing to study the core and pangenomes of soil and plant-associated prokaryotes.</title>
        <authorList>
            <person name="Whitman W."/>
        </authorList>
    </citation>
    <scope>NUCLEOTIDE SEQUENCE [LARGE SCALE GENOMIC DNA]</scope>
    <source>
        <strain evidence="1 2">DSM 7078</strain>
    </source>
</reference>
<organism evidence="1 2">
    <name type="scientific">Methanococcus maripaludis</name>
    <name type="common">Methanococcus deltae</name>
    <dbReference type="NCBI Taxonomy" id="39152"/>
    <lineage>
        <taxon>Archaea</taxon>
        <taxon>Methanobacteriati</taxon>
        <taxon>Methanobacteriota</taxon>
        <taxon>Methanomada group</taxon>
        <taxon>Methanococci</taxon>
        <taxon>Methanococcales</taxon>
        <taxon>Methanococcaceae</taxon>
        <taxon>Methanococcus</taxon>
    </lineage>
</organism>